<gene>
    <name evidence="1" type="ORF">AC578_4132</name>
</gene>
<comment type="caution">
    <text evidence="1">The sequence shown here is derived from an EMBL/GenBank/DDBJ whole genome shotgun (WGS) entry which is preliminary data.</text>
</comment>
<accession>A0A139HF46</accession>
<dbReference type="Proteomes" id="UP000070133">
    <property type="component" value="Unassembled WGS sequence"/>
</dbReference>
<evidence type="ECO:0000313" key="2">
    <source>
        <dbReference type="Proteomes" id="UP000070133"/>
    </source>
</evidence>
<keyword evidence="2" id="KW-1185">Reference proteome</keyword>
<name>A0A139HF46_9PEZI</name>
<dbReference type="EMBL" id="LFZN01000062">
    <property type="protein sequence ID" value="KXT01063.1"/>
    <property type="molecule type" value="Genomic_DNA"/>
</dbReference>
<protein>
    <submittedName>
        <fullName evidence="1">Uncharacterized protein</fullName>
    </submittedName>
</protein>
<evidence type="ECO:0000313" key="1">
    <source>
        <dbReference type="EMBL" id="KXT01063.1"/>
    </source>
</evidence>
<organism evidence="1 2">
    <name type="scientific">Pseudocercospora eumusae</name>
    <dbReference type="NCBI Taxonomy" id="321146"/>
    <lineage>
        <taxon>Eukaryota</taxon>
        <taxon>Fungi</taxon>
        <taxon>Dikarya</taxon>
        <taxon>Ascomycota</taxon>
        <taxon>Pezizomycotina</taxon>
        <taxon>Dothideomycetes</taxon>
        <taxon>Dothideomycetidae</taxon>
        <taxon>Mycosphaerellales</taxon>
        <taxon>Mycosphaerellaceae</taxon>
        <taxon>Pseudocercospora</taxon>
    </lineage>
</organism>
<proteinExistence type="predicted"/>
<reference evidence="1 2" key="1">
    <citation type="submission" date="2015-07" db="EMBL/GenBank/DDBJ databases">
        <title>Comparative genomics of the Sigatoka disease complex on banana suggests a link between parallel evolutionary changes in Pseudocercospora fijiensis and Pseudocercospora eumusae and increased virulence on the banana host.</title>
        <authorList>
            <person name="Chang T.-C."/>
            <person name="Salvucci A."/>
            <person name="Crous P.W."/>
            <person name="Stergiopoulos I."/>
        </authorList>
    </citation>
    <scope>NUCLEOTIDE SEQUENCE [LARGE SCALE GENOMIC DNA]</scope>
    <source>
        <strain evidence="1 2">CBS 114824</strain>
    </source>
</reference>
<dbReference type="AlphaFoldDB" id="A0A139HF46"/>
<sequence>MISIVFGSQISIARAGTNSSRNHRSQGGSGQREDSLNFRDHVDIALAASSSPPLATPTETVESTCFGLQHRHHDSRQHFSPDILLGISSGPGKASIASLTISIPVPINNNNSCPVGYKLEAAALQALVAAVCCLLLHVIWKSGFTTGYLIAGIRGNEAIF</sequence>